<dbReference type="Gene3D" id="3.30.2010.10">
    <property type="entry name" value="Metalloproteases ('zincins'), catalytic domain"/>
    <property type="match status" value="1"/>
</dbReference>
<keyword evidence="2" id="KW-0645">Protease</keyword>
<evidence type="ECO:0000256" key="4">
    <source>
        <dbReference type="ARBA" id="ARBA00022801"/>
    </source>
</evidence>
<accession>A0A1B1A343</accession>
<gene>
    <name evidence="8" type="ORF">K529_009095</name>
</gene>
<dbReference type="PANTHER" id="PTHR22726">
    <property type="entry name" value="METALLOENDOPEPTIDASE OMA1"/>
    <property type="match status" value="1"/>
</dbReference>
<dbReference type="SUPFAM" id="SSF48452">
    <property type="entry name" value="TPR-like"/>
    <property type="match status" value="1"/>
</dbReference>
<keyword evidence="5" id="KW-0862">Zinc</keyword>
<sequence>MKGSTLDRLEFRMLISHGAAMSFDRVFSLASIPCARLFRLLSHAVRGRSGSMQTQGLILVAALTLAPFAAQAQSIRLLRDADIENGLTELARPILTAAGLSPRRVRILVVDDSSFNAFVIDHRAIFVNYGLILKAETPEMLQAVLAHEAAHIANGHIGRRIQNMRSASTAAGLGTALGMLAAIAGGGEAGAGVAFGVQSSALRNFLSHTRAEESSADRSAIGFLTAAGINPKGMVDLHRIFAGQEALSASSQDPYMRSHPLTRDRMRAAEAYVASAGDGPATNPEAAYWLARVQGKLSAFTRAPSWTKRRSSSETYADVKRMRLAVAQHRQHNFGRAQKEMQALLASRPKDAYYHELWGQILYENRRWAAAVAAFGTAAKLAPNEPLILASLGRAELAAGNPRAALKTMEKARGLDFRNATLLRDMSLAYAQTKQTGMAALVTAERYALQGRLKDAGPHAKRAMSLLAKGSPAWRRAQDVLIAFEQDEKRKQK</sequence>
<dbReference type="Proteomes" id="UP000013243">
    <property type="component" value="Chromosome"/>
</dbReference>
<dbReference type="AlphaFoldDB" id="A0A1B1A343"/>
<keyword evidence="4" id="KW-0378">Hydrolase</keyword>
<dbReference type="KEGG" id="rmb:K529_009095"/>
<evidence type="ECO:0000256" key="2">
    <source>
        <dbReference type="ARBA" id="ARBA00022670"/>
    </source>
</evidence>
<dbReference type="PANTHER" id="PTHR22726:SF1">
    <property type="entry name" value="METALLOENDOPEPTIDASE OMA1, MITOCHONDRIAL"/>
    <property type="match status" value="1"/>
</dbReference>
<dbReference type="STRING" id="1265309.K529_009095"/>
<evidence type="ECO:0000256" key="5">
    <source>
        <dbReference type="ARBA" id="ARBA00022833"/>
    </source>
</evidence>
<evidence type="ECO:0000256" key="1">
    <source>
        <dbReference type="ARBA" id="ARBA00001947"/>
    </source>
</evidence>
<evidence type="ECO:0000256" key="3">
    <source>
        <dbReference type="ARBA" id="ARBA00022723"/>
    </source>
</evidence>
<dbReference type="InterPro" id="IPR001915">
    <property type="entry name" value="Peptidase_M48"/>
</dbReference>
<proteinExistence type="predicted"/>
<comment type="cofactor">
    <cofactor evidence="1">
        <name>Zn(2+)</name>
        <dbReference type="ChEBI" id="CHEBI:29105"/>
    </cofactor>
</comment>
<dbReference type="GO" id="GO:0004222">
    <property type="term" value="F:metalloendopeptidase activity"/>
    <property type="evidence" value="ECO:0007669"/>
    <property type="project" value="InterPro"/>
</dbReference>
<reference evidence="8 9" key="1">
    <citation type="journal article" date="2016" name="ISME J.">
        <title>Global occurrence and heterogeneity of the Roseobacter-clade species Ruegeria mobilis.</title>
        <authorList>
            <person name="Sonnenschein E."/>
            <person name="Gram L."/>
        </authorList>
    </citation>
    <scope>NUCLEOTIDE SEQUENCE [LARGE SCALE GENOMIC DNA]</scope>
    <source>
        <strain evidence="8 9">F1926</strain>
    </source>
</reference>
<dbReference type="CDD" id="cd07324">
    <property type="entry name" value="M48C_Oma1-like"/>
    <property type="match status" value="1"/>
</dbReference>
<name>A0A1B1A343_9RHOB</name>
<organism evidence="8 9">
    <name type="scientific">Tritonibacter mobilis F1926</name>
    <dbReference type="NCBI Taxonomy" id="1265309"/>
    <lineage>
        <taxon>Bacteria</taxon>
        <taxon>Pseudomonadati</taxon>
        <taxon>Pseudomonadota</taxon>
        <taxon>Alphaproteobacteria</taxon>
        <taxon>Rhodobacterales</taxon>
        <taxon>Paracoccaceae</taxon>
        <taxon>Tritonibacter</taxon>
    </lineage>
</organism>
<evidence type="ECO:0000256" key="6">
    <source>
        <dbReference type="ARBA" id="ARBA00023049"/>
    </source>
</evidence>
<feature type="domain" description="Peptidase M48" evidence="7">
    <location>
        <begin position="81"/>
        <end position="271"/>
    </location>
</feature>
<dbReference type="GO" id="GO:0046872">
    <property type="term" value="F:metal ion binding"/>
    <property type="evidence" value="ECO:0007669"/>
    <property type="project" value="UniProtKB-KW"/>
</dbReference>
<evidence type="ECO:0000313" key="8">
    <source>
        <dbReference type="EMBL" id="ANP40918.1"/>
    </source>
</evidence>
<dbReference type="InterPro" id="IPR011990">
    <property type="entry name" value="TPR-like_helical_dom_sf"/>
</dbReference>
<dbReference type="Pfam" id="PF01435">
    <property type="entry name" value="Peptidase_M48"/>
    <property type="match status" value="1"/>
</dbReference>
<evidence type="ECO:0000259" key="7">
    <source>
        <dbReference type="Pfam" id="PF01435"/>
    </source>
</evidence>
<dbReference type="InterPro" id="IPR051156">
    <property type="entry name" value="Mito/Outer_Membr_Metalloprot"/>
</dbReference>
<dbReference type="GO" id="GO:0051603">
    <property type="term" value="P:proteolysis involved in protein catabolic process"/>
    <property type="evidence" value="ECO:0007669"/>
    <property type="project" value="TreeGrafter"/>
</dbReference>
<protein>
    <submittedName>
        <fullName evidence="8">Peptidase M48</fullName>
    </submittedName>
</protein>
<evidence type="ECO:0000313" key="9">
    <source>
        <dbReference type="Proteomes" id="UP000013243"/>
    </source>
</evidence>
<dbReference type="GO" id="GO:0016020">
    <property type="term" value="C:membrane"/>
    <property type="evidence" value="ECO:0007669"/>
    <property type="project" value="TreeGrafter"/>
</dbReference>
<keyword evidence="3" id="KW-0479">Metal-binding</keyword>
<keyword evidence="6" id="KW-0482">Metalloprotease</keyword>
<dbReference type="Gene3D" id="1.25.40.10">
    <property type="entry name" value="Tetratricopeptide repeat domain"/>
    <property type="match status" value="1"/>
</dbReference>
<dbReference type="EMBL" id="CP015230">
    <property type="protein sequence ID" value="ANP40918.1"/>
    <property type="molecule type" value="Genomic_DNA"/>
</dbReference>